<evidence type="ECO:0000256" key="1">
    <source>
        <dbReference type="ARBA" id="ARBA00022729"/>
    </source>
</evidence>
<dbReference type="Proteomes" id="UP001497497">
    <property type="component" value="Unassembled WGS sequence"/>
</dbReference>
<dbReference type="PANTHER" id="PTHR17357:SF0">
    <property type="entry name" value="GANGLIOSIDE GM2 ACTIVATOR"/>
    <property type="match status" value="1"/>
</dbReference>
<dbReference type="InterPro" id="IPR028996">
    <property type="entry name" value="GM2-AP"/>
</dbReference>
<dbReference type="GO" id="GO:0008047">
    <property type="term" value="F:enzyme activator activity"/>
    <property type="evidence" value="ECO:0007669"/>
    <property type="project" value="InterPro"/>
</dbReference>
<dbReference type="InterPro" id="IPR036846">
    <property type="entry name" value="GM2-AP_sf"/>
</dbReference>
<dbReference type="GO" id="GO:0005319">
    <property type="term" value="F:lipid transporter activity"/>
    <property type="evidence" value="ECO:0007669"/>
    <property type="project" value="TreeGrafter"/>
</dbReference>
<sequence length="202" mass="22225">MWKYISLLVVLTVQATLVTSTRPFLMRECDPGGSDRLGSINNLQVSPDPIRSPGQITVSVNGSIGRSVPAGGIDVRLRVQKDALAWVTMPCINNLGSCTYDFCTLLPRVFQNHTCPYSTNSTSAGPCTCDQLVPGDFAVNNMVIPIPDVRHEVAWSLFALGDYRVDVTLLDRATQSEIYCLHLELTLKDPKECKGFLCHFFG</sequence>
<dbReference type="SUPFAM" id="SSF63707">
    <property type="entry name" value="Ganglioside M2 (gm2) activator"/>
    <property type="match status" value="1"/>
</dbReference>
<dbReference type="PANTHER" id="PTHR17357">
    <property type="entry name" value="GM2 GANGLIOSIDE ACTIVATOR PROTEIN"/>
    <property type="match status" value="1"/>
</dbReference>
<protein>
    <recommendedName>
        <fullName evidence="3">MD-2-related lipid-recognition domain-containing protein</fullName>
    </recommendedName>
</protein>
<feature type="chain" id="PRO_5043460976" description="MD-2-related lipid-recognition domain-containing protein" evidence="2">
    <location>
        <begin position="21"/>
        <end position="202"/>
    </location>
</feature>
<keyword evidence="1 2" id="KW-0732">Signal</keyword>
<dbReference type="InterPro" id="IPR003172">
    <property type="entry name" value="ML_dom"/>
</dbReference>
<dbReference type="AlphaFoldDB" id="A0AAV2HDN2"/>
<feature type="signal peptide" evidence="2">
    <location>
        <begin position="1"/>
        <end position="20"/>
    </location>
</feature>
<dbReference type="GO" id="GO:0006689">
    <property type="term" value="P:ganglioside catabolic process"/>
    <property type="evidence" value="ECO:0007669"/>
    <property type="project" value="InterPro"/>
</dbReference>
<dbReference type="SMART" id="SM00737">
    <property type="entry name" value="ML"/>
    <property type="match status" value="1"/>
</dbReference>
<evidence type="ECO:0000256" key="2">
    <source>
        <dbReference type="SAM" id="SignalP"/>
    </source>
</evidence>
<feature type="domain" description="MD-2-related lipid-recognition" evidence="3">
    <location>
        <begin position="26"/>
        <end position="185"/>
    </location>
</feature>
<evidence type="ECO:0000313" key="4">
    <source>
        <dbReference type="EMBL" id="CAL1531921.1"/>
    </source>
</evidence>
<evidence type="ECO:0000259" key="3">
    <source>
        <dbReference type="SMART" id="SM00737"/>
    </source>
</evidence>
<dbReference type="EMBL" id="CAXITT010000100">
    <property type="protein sequence ID" value="CAL1531921.1"/>
    <property type="molecule type" value="Genomic_DNA"/>
</dbReference>
<evidence type="ECO:0000313" key="5">
    <source>
        <dbReference type="Proteomes" id="UP001497497"/>
    </source>
</evidence>
<proteinExistence type="predicted"/>
<dbReference type="GO" id="GO:0009898">
    <property type="term" value="C:cytoplasmic side of plasma membrane"/>
    <property type="evidence" value="ECO:0007669"/>
    <property type="project" value="TreeGrafter"/>
</dbReference>
<comment type="caution">
    <text evidence="4">The sequence shown here is derived from an EMBL/GenBank/DDBJ whole genome shotgun (WGS) entry which is preliminary data.</text>
</comment>
<gene>
    <name evidence="4" type="ORF">GSLYS_00006002001</name>
</gene>
<keyword evidence="5" id="KW-1185">Reference proteome</keyword>
<name>A0AAV2HDN2_LYMST</name>
<organism evidence="4 5">
    <name type="scientific">Lymnaea stagnalis</name>
    <name type="common">Great pond snail</name>
    <name type="synonym">Helix stagnalis</name>
    <dbReference type="NCBI Taxonomy" id="6523"/>
    <lineage>
        <taxon>Eukaryota</taxon>
        <taxon>Metazoa</taxon>
        <taxon>Spiralia</taxon>
        <taxon>Lophotrochozoa</taxon>
        <taxon>Mollusca</taxon>
        <taxon>Gastropoda</taxon>
        <taxon>Heterobranchia</taxon>
        <taxon>Euthyneura</taxon>
        <taxon>Panpulmonata</taxon>
        <taxon>Hygrophila</taxon>
        <taxon>Lymnaeoidea</taxon>
        <taxon>Lymnaeidae</taxon>
        <taxon>Lymnaea</taxon>
    </lineage>
</organism>
<reference evidence="4 5" key="1">
    <citation type="submission" date="2024-04" db="EMBL/GenBank/DDBJ databases">
        <authorList>
            <consortium name="Genoscope - CEA"/>
            <person name="William W."/>
        </authorList>
    </citation>
    <scope>NUCLEOTIDE SEQUENCE [LARGE SCALE GENOMIC DNA]</scope>
</reference>
<accession>A0AAV2HDN2</accession>
<dbReference type="Gene3D" id="2.70.220.10">
    <property type="entry name" value="Ganglioside GM2 activator"/>
    <property type="match status" value="1"/>
</dbReference>